<evidence type="ECO:0000256" key="1">
    <source>
        <dbReference type="SAM" id="MobiDB-lite"/>
    </source>
</evidence>
<evidence type="ECO:0000313" key="3">
    <source>
        <dbReference type="EMBL" id="GAX77833.1"/>
    </source>
</evidence>
<dbReference type="InterPro" id="IPR041588">
    <property type="entry name" value="Integrase_H2C2"/>
</dbReference>
<evidence type="ECO:0000313" key="4">
    <source>
        <dbReference type="Proteomes" id="UP000232323"/>
    </source>
</evidence>
<gene>
    <name evidence="3" type="ORF">CEUSTIGMA_g5275.t1</name>
</gene>
<feature type="non-terminal residue" evidence="3">
    <location>
        <position position="1"/>
    </location>
</feature>
<dbReference type="InterPro" id="IPR036397">
    <property type="entry name" value="RNaseH_sf"/>
</dbReference>
<accession>A0A250X426</accession>
<dbReference type="PROSITE" id="PS50994">
    <property type="entry name" value="INTEGRASE"/>
    <property type="match status" value="1"/>
</dbReference>
<dbReference type="Pfam" id="PF00665">
    <property type="entry name" value="rve"/>
    <property type="match status" value="1"/>
</dbReference>
<dbReference type="Gene3D" id="3.30.420.10">
    <property type="entry name" value="Ribonuclease H-like superfamily/Ribonuclease H"/>
    <property type="match status" value="1"/>
</dbReference>
<dbReference type="SUPFAM" id="SSF53098">
    <property type="entry name" value="Ribonuclease H-like"/>
    <property type="match status" value="1"/>
</dbReference>
<protein>
    <recommendedName>
        <fullName evidence="2">Integrase catalytic domain-containing protein</fullName>
    </recommendedName>
</protein>
<dbReference type="GO" id="GO:0015074">
    <property type="term" value="P:DNA integration"/>
    <property type="evidence" value="ECO:0007669"/>
    <property type="project" value="InterPro"/>
</dbReference>
<dbReference type="AlphaFoldDB" id="A0A250X426"/>
<dbReference type="GO" id="GO:0003676">
    <property type="term" value="F:nucleic acid binding"/>
    <property type="evidence" value="ECO:0007669"/>
    <property type="project" value="InterPro"/>
</dbReference>
<feature type="region of interest" description="Disordered" evidence="1">
    <location>
        <begin position="420"/>
        <end position="443"/>
    </location>
</feature>
<keyword evidence="4" id="KW-1185">Reference proteome</keyword>
<feature type="domain" description="Integrase catalytic" evidence="2">
    <location>
        <begin position="85"/>
        <end position="249"/>
    </location>
</feature>
<name>A0A250X426_9CHLO</name>
<evidence type="ECO:0000259" key="2">
    <source>
        <dbReference type="PROSITE" id="PS50994"/>
    </source>
</evidence>
<dbReference type="OrthoDB" id="542221at2759"/>
<reference evidence="3 4" key="1">
    <citation type="submission" date="2017-08" db="EMBL/GenBank/DDBJ databases">
        <title>Acidophilic green algal genome provides insights into adaptation to an acidic environment.</title>
        <authorList>
            <person name="Hirooka S."/>
            <person name="Hirose Y."/>
            <person name="Kanesaki Y."/>
            <person name="Higuchi S."/>
            <person name="Fujiwara T."/>
            <person name="Onuma R."/>
            <person name="Era A."/>
            <person name="Ohbayashi R."/>
            <person name="Uzuka A."/>
            <person name="Nozaki H."/>
            <person name="Yoshikawa H."/>
            <person name="Miyagishima S.Y."/>
        </authorList>
    </citation>
    <scope>NUCLEOTIDE SEQUENCE [LARGE SCALE GENOMIC DNA]</scope>
    <source>
        <strain evidence="3 4">NIES-2499</strain>
    </source>
</reference>
<dbReference type="Proteomes" id="UP000232323">
    <property type="component" value="Unassembled WGS sequence"/>
</dbReference>
<organism evidence="3 4">
    <name type="scientific">Chlamydomonas eustigma</name>
    <dbReference type="NCBI Taxonomy" id="1157962"/>
    <lineage>
        <taxon>Eukaryota</taxon>
        <taxon>Viridiplantae</taxon>
        <taxon>Chlorophyta</taxon>
        <taxon>core chlorophytes</taxon>
        <taxon>Chlorophyceae</taxon>
        <taxon>CS clade</taxon>
        <taxon>Chlamydomonadales</taxon>
        <taxon>Chlamydomonadaceae</taxon>
        <taxon>Chlamydomonas</taxon>
    </lineage>
</organism>
<sequence>VMTGKLLYRKMPDGNLKVVPEPSLRLEIAKKLHEDNGHFGRRRTTALTMLRYWWNGLWDDCSTVVKSCQACSCTKVSFNSQSPVLHPLPIRGLMYRWSLDTAGPFEPTSRGHTRVLVCVEHFSKFVEVFPLKDKSSAEIAYHFLHGVIARYGAPAEVLTDGGGEFQAEFDDLLLKCLIDHRVTSPHHPEANGASERFVKTVKTGIARYVESTGSTSEWDLFLPWIAYGYRVTPHESTKLSPYKMVYAVDPVMPSSAREHLTAPISYDDPEIAAKSVLDRSLLLAEHCATAGQNLLITQHRDTLRYAKLRSGAYMPQLREFKLGQFVYIKDHDSMHDSAKSLILRVKEVRPSGVLILMGRDNKTLAVNSKHCTPCHLPITEIEEASLVFAKPTIDLPWVTELTIKTLWATDQFYQDARRAKEFRPTSGPRHKQRGRPKNTAIPAAGTASNAPALLLKRGPGRPKKIPTALVALMPTYKWSYPRAVEQGLPDLLPGISDPAFSKHYFILLTWRQPFQATLQPCQRNGALNPPSPLG</sequence>
<dbReference type="Gene3D" id="1.10.340.70">
    <property type="match status" value="1"/>
</dbReference>
<dbReference type="EMBL" id="BEGY01000027">
    <property type="protein sequence ID" value="GAX77833.1"/>
    <property type="molecule type" value="Genomic_DNA"/>
</dbReference>
<dbReference type="PANTHER" id="PTHR37984">
    <property type="entry name" value="PROTEIN CBG26694"/>
    <property type="match status" value="1"/>
</dbReference>
<comment type="caution">
    <text evidence="3">The sequence shown here is derived from an EMBL/GenBank/DDBJ whole genome shotgun (WGS) entry which is preliminary data.</text>
</comment>
<dbReference type="PANTHER" id="PTHR37984:SF5">
    <property type="entry name" value="PROTEIN NYNRIN-LIKE"/>
    <property type="match status" value="1"/>
</dbReference>
<dbReference type="InterPro" id="IPR012337">
    <property type="entry name" value="RNaseH-like_sf"/>
</dbReference>
<dbReference type="InterPro" id="IPR001584">
    <property type="entry name" value="Integrase_cat-core"/>
</dbReference>
<dbReference type="Pfam" id="PF17921">
    <property type="entry name" value="Integrase_H2C2"/>
    <property type="match status" value="1"/>
</dbReference>
<proteinExistence type="predicted"/>
<dbReference type="InterPro" id="IPR050951">
    <property type="entry name" value="Retrovirus_Pol_polyprotein"/>
</dbReference>